<dbReference type="GO" id="GO:0005085">
    <property type="term" value="F:guanyl-nucleotide exchange factor activity"/>
    <property type="evidence" value="ECO:0007669"/>
    <property type="project" value="TreeGrafter"/>
</dbReference>
<dbReference type="InterPro" id="IPR018979">
    <property type="entry name" value="FERM_N"/>
</dbReference>
<gene>
    <name evidence="3" type="ORF">P4O66_021304</name>
</gene>
<dbReference type="Gene3D" id="2.30.29.30">
    <property type="entry name" value="Pleckstrin-homology domain (PH domain)/Phosphotyrosine-binding domain (PTB)"/>
    <property type="match status" value="1"/>
</dbReference>
<dbReference type="InterPro" id="IPR018980">
    <property type="entry name" value="FERM_PH-like_C"/>
</dbReference>
<feature type="compositionally biased region" description="Acidic residues" evidence="1">
    <location>
        <begin position="741"/>
        <end position="757"/>
    </location>
</feature>
<dbReference type="PANTHER" id="PTHR45858:SF1">
    <property type="entry name" value="FERM DOMAIN-CONTAINING PROTEIN 7"/>
    <property type="match status" value="1"/>
</dbReference>
<organism evidence="3 4">
    <name type="scientific">Electrophorus voltai</name>
    <dbReference type="NCBI Taxonomy" id="2609070"/>
    <lineage>
        <taxon>Eukaryota</taxon>
        <taxon>Metazoa</taxon>
        <taxon>Chordata</taxon>
        <taxon>Craniata</taxon>
        <taxon>Vertebrata</taxon>
        <taxon>Euteleostomi</taxon>
        <taxon>Actinopterygii</taxon>
        <taxon>Neopterygii</taxon>
        <taxon>Teleostei</taxon>
        <taxon>Ostariophysi</taxon>
        <taxon>Gymnotiformes</taxon>
        <taxon>Gymnotoidei</taxon>
        <taxon>Gymnotidae</taxon>
        <taxon>Electrophorus</taxon>
    </lineage>
</organism>
<dbReference type="EMBL" id="JAROKS010000006">
    <property type="protein sequence ID" value="KAK1802771.1"/>
    <property type="molecule type" value="Genomic_DNA"/>
</dbReference>
<evidence type="ECO:0000313" key="3">
    <source>
        <dbReference type="EMBL" id="KAK1802771.1"/>
    </source>
</evidence>
<sequence>MGDKFELLKTPVETSSRRHKSKEGKLRLRVIFLDASERVFEVEILKENVRPSVCDLKLKRIWVLQQDNDPKYTSKSTSEWLKKNKMKTLEWPSQSPDLNLIEMLCHDLKKEVRIPFFLLSLMILQQKILGCDFFNKVCGHLKLLEKEYFGLEFRHHNGNYVWLELLKPLVKQIKNTSDVGFRFIVKFFPPDPGQLQRSLTRYLFALQIKQDLSSGSLTCHDNSAALLVSHILQAELGDYDEEVDVHHLEIKQYVPNQEYLDHKIIRFHKKHRGHSPAQSDIHLLEVARKLDMYGIRPHPANDGEGMRISLAVTHMGILVFQGNTKINTFSWAKIRKLSFKRRHFLIKLHTEAGPSRRDTVEFTMASRDICKTFWKMCVEYHAFFRLAEEPKPQQKSLLSSKGSSFRYRTQCKSEHNSWQCKSSPDLLTDVSKQLYEKAHLFPPLATSKQHTDVSMDDLERSHPLARNHAFSSKSVSPKPRSMSTSGMERRGRAGQRPGARRRQSPSAQHLVLLYPNSPHLQFHPVLPSFPLSAYPYLLQDQTSYSLDRLTPDHPSSTPLKCLSRQTGLSSSPASSLSPPRRQQHLERLRLSGIELAGSRLYSLSGGGLGAGLNRKLNMGRMEAGHYSDDSTFQTGLPRRASSQPDVKFQRPTLASSATVFASEFRPLGYYPHLSRYQVPPRPTYLPLSPLPLPERPASLCVLGTGSYSDSDSDSFYPSYCPKVVHSGPLARMRFSSGSLQLDEEEGEDDEDAFDQCDGENSALTSVKVMKL</sequence>
<keyword evidence="4" id="KW-1185">Reference proteome</keyword>
<dbReference type="FunFam" id="1.20.80.10:FF:000005">
    <property type="entry name" value="FERM, RhoGEF and pleckstrin domain-containing protein 1"/>
    <property type="match status" value="1"/>
</dbReference>
<dbReference type="InterPro" id="IPR019749">
    <property type="entry name" value="Band_41_domain"/>
</dbReference>
<feature type="compositionally biased region" description="Polar residues" evidence="1">
    <location>
        <begin position="629"/>
        <end position="644"/>
    </location>
</feature>
<feature type="compositionally biased region" description="Polar residues" evidence="1">
    <location>
        <begin position="553"/>
        <end position="567"/>
    </location>
</feature>
<evidence type="ECO:0000256" key="1">
    <source>
        <dbReference type="SAM" id="MobiDB-lite"/>
    </source>
</evidence>
<dbReference type="PANTHER" id="PTHR45858">
    <property type="entry name" value="FERM DOMAIN CONTAINING PROTEIN"/>
    <property type="match status" value="1"/>
</dbReference>
<dbReference type="SUPFAM" id="SSF54236">
    <property type="entry name" value="Ubiquitin-like"/>
    <property type="match status" value="1"/>
</dbReference>
<feature type="compositionally biased region" description="Low complexity" evidence="1">
    <location>
        <begin position="568"/>
        <end position="579"/>
    </location>
</feature>
<dbReference type="GO" id="GO:0003676">
    <property type="term" value="F:nucleic acid binding"/>
    <property type="evidence" value="ECO:0007669"/>
    <property type="project" value="InterPro"/>
</dbReference>
<dbReference type="InterPro" id="IPR000299">
    <property type="entry name" value="FERM_domain"/>
</dbReference>
<dbReference type="AlphaFoldDB" id="A0AAD9E2I1"/>
<dbReference type="Pfam" id="PF09380">
    <property type="entry name" value="FERM_C"/>
    <property type="match status" value="1"/>
</dbReference>
<dbReference type="Pfam" id="PF00373">
    <property type="entry name" value="FERM_M"/>
    <property type="match status" value="1"/>
</dbReference>
<dbReference type="InterPro" id="IPR051835">
    <property type="entry name" value="RAC1-GEF"/>
</dbReference>
<dbReference type="InterPro" id="IPR011993">
    <property type="entry name" value="PH-like_dom_sf"/>
</dbReference>
<feature type="region of interest" description="Disordered" evidence="1">
    <location>
        <begin position="736"/>
        <end position="758"/>
    </location>
</feature>
<dbReference type="Gene3D" id="1.20.80.10">
    <property type="match status" value="1"/>
</dbReference>
<dbReference type="InterPro" id="IPR036397">
    <property type="entry name" value="RNaseH_sf"/>
</dbReference>
<dbReference type="InterPro" id="IPR019748">
    <property type="entry name" value="FERM_central"/>
</dbReference>
<feature type="domain" description="FERM" evidence="2">
    <location>
        <begin position="108"/>
        <end position="388"/>
    </location>
</feature>
<dbReference type="PROSITE" id="PS00660">
    <property type="entry name" value="FERM_1"/>
    <property type="match status" value="1"/>
</dbReference>
<accession>A0AAD9E2I1</accession>
<comment type="caution">
    <text evidence="3">The sequence shown here is derived from an EMBL/GenBank/DDBJ whole genome shotgun (WGS) entry which is preliminary data.</text>
</comment>
<dbReference type="PROSITE" id="PS50057">
    <property type="entry name" value="FERM_3"/>
    <property type="match status" value="1"/>
</dbReference>
<dbReference type="CDD" id="cd13193">
    <property type="entry name" value="FERM_C_FARP1-like"/>
    <property type="match status" value="1"/>
</dbReference>
<name>A0AAD9E2I1_9TELE</name>
<proteinExistence type="predicted"/>
<dbReference type="FunFam" id="2.30.29.30:FF:000002">
    <property type="entry name" value="Band 4.1-like protein 5 isoform 1"/>
    <property type="match status" value="1"/>
</dbReference>
<feature type="compositionally biased region" description="Polar residues" evidence="1">
    <location>
        <begin position="469"/>
        <end position="486"/>
    </location>
</feature>
<dbReference type="CDD" id="cd14473">
    <property type="entry name" value="FERM_B-lobe"/>
    <property type="match status" value="1"/>
</dbReference>
<reference evidence="3" key="1">
    <citation type="submission" date="2023-03" db="EMBL/GenBank/DDBJ databases">
        <title>Electrophorus voltai genome.</title>
        <authorList>
            <person name="Bian C."/>
        </authorList>
    </citation>
    <scope>NUCLEOTIDE SEQUENCE</scope>
    <source>
        <strain evidence="3">CB-2022</strain>
        <tissue evidence="3">Muscle</tissue>
    </source>
</reference>
<dbReference type="Proteomes" id="UP001239994">
    <property type="component" value="Unassembled WGS sequence"/>
</dbReference>
<dbReference type="Gene3D" id="3.10.20.90">
    <property type="entry name" value="Phosphatidylinositol 3-kinase Catalytic Subunit, Chain A, domain 1"/>
    <property type="match status" value="1"/>
</dbReference>
<dbReference type="SMART" id="SM01196">
    <property type="entry name" value="FERM_C"/>
    <property type="match status" value="1"/>
</dbReference>
<dbReference type="SUPFAM" id="SSF47031">
    <property type="entry name" value="Second domain of FERM"/>
    <property type="match status" value="1"/>
</dbReference>
<protein>
    <recommendedName>
        <fullName evidence="2">FERM domain-containing protein</fullName>
    </recommendedName>
</protein>
<feature type="region of interest" description="Disordered" evidence="1">
    <location>
        <begin position="628"/>
        <end position="647"/>
    </location>
</feature>
<dbReference type="InterPro" id="IPR014352">
    <property type="entry name" value="FERM/acyl-CoA-bd_prot_sf"/>
</dbReference>
<dbReference type="Pfam" id="PF09379">
    <property type="entry name" value="FERM_N"/>
    <property type="match status" value="1"/>
</dbReference>
<dbReference type="SUPFAM" id="SSF50729">
    <property type="entry name" value="PH domain-like"/>
    <property type="match status" value="1"/>
</dbReference>
<dbReference type="SMART" id="SM00295">
    <property type="entry name" value="B41"/>
    <property type="match status" value="1"/>
</dbReference>
<dbReference type="InterPro" id="IPR029071">
    <property type="entry name" value="Ubiquitin-like_domsf"/>
</dbReference>
<dbReference type="Gene3D" id="3.30.420.10">
    <property type="entry name" value="Ribonuclease H-like superfamily/Ribonuclease H"/>
    <property type="match status" value="1"/>
</dbReference>
<feature type="region of interest" description="Disordered" evidence="1">
    <location>
        <begin position="547"/>
        <end position="582"/>
    </location>
</feature>
<evidence type="ECO:0000313" key="4">
    <source>
        <dbReference type="Proteomes" id="UP001239994"/>
    </source>
</evidence>
<feature type="region of interest" description="Disordered" evidence="1">
    <location>
        <begin position="465"/>
        <end position="505"/>
    </location>
</feature>
<dbReference type="InterPro" id="IPR019747">
    <property type="entry name" value="FERM_CS"/>
</dbReference>
<dbReference type="InterPro" id="IPR035963">
    <property type="entry name" value="FERM_2"/>
</dbReference>
<dbReference type="InterPro" id="IPR041788">
    <property type="entry name" value="FARP1/FARP2/FRMD7_FERM_C"/>
</dbReference>
<dbReference type="PRINTS" id="PR00935">
    <property type="entry name" value="BAND41"/>
</dbReference>
<evidence type="ECO:0000259" key="2">
    <source>
        <dbReference type="PROSITE" id="PS50057"/>
    </source>
</evidence>